<evidence type="ECO:0000313" key="3">
    <source>
        <dbReference type="Proteomes" id="UP001215598"/>
    </source>
</evidence>
<dbReference type="Proteomes" id="UP001215598">
    <property type="component" value="Unassembled WGS sequence"/>
</dbReference>
<comment type="caution">
    <text evidence="1">The sequence shown here is derived from an EMBL/GenBank/DDBJ whole genome shotgun (WGS) entry which is preliminary data.</text>
</comment>
<evidence type="ECO:0000313" key="2">
    <source>
        <dbReference type="EMBL" id="KAJ7747777.1"/>
    </source>
</evidence>
<accession>A0AAD7HKP6</accession>
<reference evidence="1" key="1">
    <citation type="submission" date="2023-03" db="EMBL/GenBank/DDBJ databases">
        <title>Massive genome expansion in bonnet fungi (Mycena s.s.) driven by repeated elements and novel gene families across ecological guilds.</title>
        <authorList>
            <consortium name="Lawrence Berkeley National Laboratory"/>
            <person name="Harder C.B."/>
            <person name="Miyauchi S."/>
            <person name="Viragh M."/>
            <person name="Kuo A."/>
            <person name="Thoen E."/>
            <person name="Andreopoulos B."/>
            <person name="Lu D."/>
            <person name="Skrede I."/>
            <person name="Drula E."/>
            <person name="Henrissat B."/>
            <person name="Morin E."/>
            <person name="Kohler A."/>
            <person name="Barry K."/>
            <person name="LaButti K."/>
            <person name="Morin E."/>
            <person name="Salamov A."/>
            <person name="Lipzen A."/>
            <person name="Mereny Z."/>
            <person name="Hegedus B."/>
            <person name="Baldrian P."/>
            <person name="Stursova M."/>
            <person name="Weitz H."/>
            <person name="Taylor A."/>
            <person name="Grigoriev I.V."/>
            <person name="Nagy L.G."/>
            <person name="Martin F."/>
            <person name="Kauserud H."/>
        </authorList>
    </citation>
    <scope>NUCLEOTIDE SEQUENCE</scope>
    <source>
        <strain evidence="1">CBHHK182m</strain>
    </source>
</reference>
<protein>
    <submittedName>
        <fullName evidence="1">Uncharacterized protein</fullName>
    </submittedName>
</protein>
<gene>
    <name evidence="1" type="ORF">B0H16DRAFT_1788516</name>
    <name evidence="2" type="ORF">B0H16DRAFT_1850256</name>
</gene>
<evidence type="ECO:0000313" key="1">
    <source>
        <dbReference type="EMBL" id="KAJ7722832.1"/>
    </source>
</evidence>
<sequence length="134" mass="14952">MAIELSKRSKDAINSYSVHPGLIHTNLNQTHAGIFGMQRISSLTPMGTSTRKIGRCAGRGNNGRRRIRSVDKWCALCICEFFPIFIPLRPDKPGAYLSDCIVTNETIPCHGSDPVNAKTLWKVTEKIIEETFSF</sequence>
<name>A0AAD7HKP6_9AGAR</name>
<keyword evidence="3" id="KW-1185">Reference proteome</keyword>
<proteinExistence type="predicted"/>
<organism evidence="1 3">
    <name type="scientific">Mycena metata</name>
    <dbReference type="NCBI Taxonomy" id="1033252"/>
    <lineage>
        <taxon>Eukaryota</taxon>
        <taxon>Fungi</taxon>
        <taxon>Dikarya</taxon>
        <taxon>Basidiomycota</taxon>
        <taxon>Agaricomycotina</taxon>
        <taxon>Agaricomycetes</taxon>
        <taxon>Agaricomycetidae</taxon>
        <taxon>Agaricales</taxon>
        <taxon>Marasmiineae</taxon>
        <taxon>Mycenaceae</taxon>
        <taxon>Mycena</taxon>
    </lineage>
</organism>
<dbReference type="AlphaFoldDB" id="A0AAD7HKP6"/>
<dbReference type="EMBL" id="JARKIB010000216">
    <property type="protein sequence ID" value="KAJ7722832.1"/>
    <property type="molecule type" value="Genomic_DNA"/>
</dbReference>
<dbReference type="EMBL" id="JARKIB010000075">
    <property type="protein sequence ID" value="KAJ7747777.1"/>
    <property type="molecule type" value="Genomic_DNA"/>
</dbReference>